<evidence type="ECO:0000259" key="2">
    <source>
        <dbReference type="Pfam" id="PF01757"/>
    </source>
</evidence>
<feature type="transmembrane region" description="Helical" evidence="1">
    <location>
        <begin position="21"/>
        <end position="39"/>
    </location>
</feature>
<feature type="transmembrane region" description="Helical" evidence="1">
    <location>
        <begin position="271"/>
        <end position="289"/>
    </location>
</feature>
<feature type="transmembrane region" description="Helical" evidence="1">
    <location>
        <begin position="217"/>
        <end position="237"/>
    </location>
</feature>
<evidence type="ECO:0000313" key="5">
    <source>
        <dbReference type="Proteomes" id="UP000231693"/>
    </source>
</evidence>
<dbReference type="GO" id="GO:0009103">
    <property type="term" value="P:lipopolysaccharide biosynthetic process"/>
    <property type="evidence" value="ECO:0007669"/>
    <property type="project" value="TreeGrafter"/>
</dbReference>
<comment type="caution">
    <text evidence="4">The sequence shown here is derived from an EMBL/GenBank/DDBJ whole genome shotgun (WGS) entry which is preliminary data.</text>
</comment>
<feature type="domain" description="SGNH" evidence="3">
    <location>
        <begin position="458"/>
        <end position="682"/>
    </location>
</feature>
<feature type="transmembrane region" description="Helical" evidence="1">
    <location>
        <begin position="45"/>
        <end position="66"/>
    </location>
</feature>
<dbReference type="GO" id="GO:0016020">
    <property type="term" value="C:membrane"/>
    <property type="evidence" value="ECO:0007669"/>
    <property type="project" value="TreeGrafter"/>
</dbReference>
<accession>A0A2M9CDJ6</accession>
<dbReference type="AlphaFoldDB" id="A0A2M9CDJ6"/>
<keyword evidence="1" id="KW-0472">Membrane</keyword>
<keyword evidence="1" id="KW-1133">Transmembrane helix</keyword>
<evidence type="ECO:0000313" key="4">
    <source>
        <dbReference type="EMBL" id="PJJ70001.1"/>
    </source>
</evidence>
<dbReference type="InterPro" id="IPR002656">
    <property type="entry name" value="Acyl_transf_3_dom"/>
</dbReference>
<dbReference type="InterPro" id="IPR050879">
    <property type="entry name" value="Acyltransferase_3"/>
</dbReference>
<reference evidence="4 5" key="1">
    <citation type="submission" date="2017-11" db="EMBL/GenBank/DDBJ databases">
        <title>Genomic Encyclopedia of Archaeal and Bacterial Type Strains, Phase II (KMG-II): From Individual Species to Whole Genera.</title>
        <authorList>
            <person name="Goeker M."/>
        </authorList>
    </citation>
    <scope>NUCLEOTIDE SEQUENCE [LARGE SCALE GENOMIC DNA]</scope>
    <source>
        <strain evidence="4 5">DSM 25478</strain>
    </source>
</reference>
<dbReference type="Pfam" id="PF19040">
    <property type="entry name" value="SGNH"/>
    <property type="match status" value="1"/>
</dbReference>
<feature type="transmembrane region" description="Helical" evidence="1">
    <location>
        <begin position="186"/>
        <end position="205"/>
    </location>
</feature>
<keyword evidence="1" id="KW-0812">Transmembrane</keyword>
<evidence type="ECO:0000256" key="1">
    <source>
        <dbReference type="SAM" id="Phobius"/>
    </source>
</evidence>
<dbReference type="PANTHER" id="PTHR23028">
    <property type="entry name" value="ACETYLTRANSFERASE"/>
    <property type="match status" value="1"/>
</dbReference>
<sequence>MLEAGVATRPARTTESAVRTDIQALRAVAVGAVVLYHVWPGRLTGGFVGVDVFFVISGFLITSHLLRRPPRGLGDLGQFWARRVRRLLPASYLVLLTTVAATLLLAPSTVWSATLREAGAAALYVENWSLAAQSVDYLGAEAAPTPVQHFWSLSVEEQFYLLWPVLLIGAAWIAHRRRGDLRRTAFVAISVLVVASFVWSVVALATSPASAYFVTPVRIWELGAGAVLAVTASLGWLRLPERLRAPTAWAGWIMIAVACVAYTKATPFPGPSALLPVLGCVLVIAAHARRTRFSPQVLGDLRGVQWLGDVSYSMYLWHWPIIVLVPVVVGHEPGFVERVGIVAAALLLAGLTKPLVEDRFRHGNGSPRRVLLVTLAVSVVAGGALVGSAHALDVRADDRVAQVRESVGTGTGCVGAAALDPANGCTADQPLLLSPADAKADKPTAYADGCWESPPFPTTTRCDYGTADAPVRVALIGNSHSGNLLPSLQELAGKHGWSLTTFVASRCPTTTTPLAIGSDESSQGCTDWADRVVDEIDGGNFDLVVTMQLTPYEALGAEGAESDALVEQGYEEYLGELSATGTPVLVVRDTPYPKHTIPSVPDCVAENLDAPEACDGAQGDWLPADPLYDAAVALDDPQVSTADLTPYVCQDGVCPAVEGGLVVYFDASHLTATYATTLTPYVEGPVLAALGSDAG</sequence>
<feature type="transmembrane region" description="Helical" evidence="1">
    <location>
        <begin position="249"/>
        <end position="265"/>
    </location>
</feature>
<feature type="transmembrane region" description="Helical" evidence="1">
    <location>
        <begin position="87"/>
        <end position="106"/>
    </location>
</feature>
<dbReference type="GO" id="GO:0016747">
    <property type="term" value="F:acyltransferase activity, transferring groups other than amino-acyl groups"/>
    <property type="evidence" value="ECO:0007669"/>
    <property type="project" value="InterPro"/>
</dbReference>
<gene>
    <name evidence="4" type="ORF">CLV28_2478</name>
</gene>
<protein>
    <submittedName>
        <fullName evidence="4">Peptidoglycan/LPS O-acetylase OafA/YrhL</fullName>
    </submittedName>
</protein>
<organism evidence="4 5">
    <name type="scientific">Sediminihabitans luteus</name>
    <dbReference type="NCBI Taxonomy" id="1138585"/>
    <lineage>
        <taxon>Bacteria</taxon>
        <taxon>Bacillati</taxon>
        <taxon>Actinomycetota</taxon>
        <taxon>Actinomycetes</taxon>
        <taxon>Micrococcales</taxon>
        <taxon>Cellulomonadaceae</taxon>
        <taxon>Sediminihabitans</taxon>
    </lineage>
</organism>
<dbReference type="RefSeq" id="WP_100423621.1">
    <property type="nucleotide sequence ID" value="NZ_BOOX01000007.1"/>
</dbReference>
<evidence type="ECO:0000259" key="3">
    <source>
        <dbReference type="Pfam" id="PF19040"/>
    </source>
</evidence>
<dbReference type="PANTHER" id="PTHR23028:SF53">
    <property type="entry name" value="ACYL_TRANSF_3 DOMAIN-CONTAINING PROTEIN"/>
    <property type="match status" value="1"/>
</dbReference>
<name>A0A2M9CDJ6_9CELL</name>
<dbReference type="Proteomes" id="UP000231693">
    <property type="component" value="Unassembled WGS sequence"/>
</dbReference>
<keyword evidence="5" id="KW-1185">Reference proteome</keyword>
<dbReference type="Pfam" id="PF01757">
    <property type="entry name" value="Acyl_transf_3"/>
    <property type="match status" value="1"/>
</dbReference>
<dbReference type="InterPro" id="IPR043968">
    <property type="entry name" value="SGNH"/>
</dbReference>
<feature type="domain" description="Acyltransferase 3" evidence="2">
    <location>
        <begin position="21"/>
        <end position="350"/>
    </location>
</feature>
<feature type="transmembrane region" description="Helical" evidence="1">
    <location>
        <begin position="158"/>
        <end position="174"/>
    </location>
</feature>
<dbReference type="EMBL" id="PGFE01000004">
    <property type="protein sequence ID" value="PJJ70001.1"/>
    <property type="molecule type" value="Genomic_DNA"/>
</dbReference>
<proteinExistence type="predicted"/>
<feature type="transmembrane region" description="Helical" evidence="1">
    <location>
        <begin position="371"/>
        <end position="392"/>
    </location>
</feature>